<evidence type="ECO:0000313" key="8">
    <source>
        <dbReference type="EMBL" id="OGH03526.1"/>
    </source>
</evidence>
<dbReference type="EMBL" id="MFNF01000015">
    <property type="protein sequence ID" value="OGH03526.1"/>
    <property type="molecule type" value="Genomic_DNA"/>
</dbReference>
<keyword evidence="3" id="KW-0479">Metal-binding</keyword>
<dbReference type="InterPro" id="IPR004843">
    <property type="entry name" value="Calcineurin-like_PHP"/>
</dbReference>
<evidence type="ECO:0000256" key="6">
    <source>
        <dbReference type="ARBA" id="ARBA00023211"/>
    </source>
</evidence>
<evidence type="ECO:0000256" key="5">
    <source>
        <dbReference type="ARBA" id="ARBA00023136"/>
    </source>
</evidence>
<organism evidence="8 9">
    <name type="scientific">Candidatus Lambdaproteobacteria bacterium RIFOXYD2_FULL_56_26</name>
    <dbReference type="NCBI Taxonomy" id="1817773"/>
    <lineage>
        <taxon>Bacteria</taxon>
        <taxon>Pseudomonadati</taxon>
        <taxon>Pseudomonadota</taxon>
        <taxon>Candidatus Lambdaproteobacteria</taxon>
    </lineage>
</organism>
<sequence>MGGKPKSRKEPRLMVDREWIVIADAHLGAKPRGLERLLGLVESLDPKTQGLWFLGDLFHIWAGPKKFRTPPVDRLVAALWAFREAGGVSRLVVGNRDAFFKEIGPADPPYQGLPFAVIALDFDTLETAAGLVLAHHGDLVNQTDQAYLRWRGWMRGRWLRLPFALMPKPLAQSIMFRLEAKLQQTNLGFKMSFPQAQWQRFVENIAQTTSPKLLLVGHFHPPQPIETQVGQTLGLVVPGWLETCTYLKVKTDLTYETLVAAP</sequence>
<keyword evidence="2" id="KW-0997">Cell inner membrane</keyword>
<dbReference type="GO" id="GO:0016020">
    <property type="term" value="C:membrane"/>
    <property type="evidence" value="ECO:0007669"/>
    <property type="project" value="GOC"/>
</dbReference>
<dbReference type="PANTHER" id="PTHR34990">
    <property type="entry name" value="UDP-2,3-DIACYLGLUCOSAMINE HYDROLASE-RELATED"/>
    <property type="match status" value="1"/>
</dbReference>
<dbReference type="InterPro" id="IPR043461">
    <property type="entry name" value="LpxH-like"/>
</dbReference>
<dbReference type="Pfam" id="PF00149">
    <property type="entry name" value="Metallophos"/>
    <property type="match status" value="1"/>
</dbReference>
<dbReference type="GO" id="GO:0008758">
    <property type="term" value="F:UDP-2,3-diacylglucosamine hydrolase activity"/>
    <property type="evidence" value="ECO:0007669"/>
    <property type="project" value="TreeGrafter"/>
</dbReference>
<keyword evidence="1" id="KW-1003">Cell membrane</keyword>
<dbReference type="GO" id="GO:0046872">
    <property type="term" value="F:metal ion binding"/>
    <property type="evidence" value="ECO:0007669"/>
    <property type="project" value="UniProtKB-KW"/>
</dbReference>
<name>A0A1F6GZD4_9PROT</name>
<reference evidence="8 9" key="1">
    <citation type="journal article" date="2016" name="Nat. Commun.">
        <title>Thousands of microbial genomes shed light on interconnected biogeochemical processes in an aquifer system.</title>
        <authorList>
            <person name="Anantharaman K."/>
            <person name="Brown C.T."/>
            <person name="Hug L.A."/>
            <person name="Sharon I."/>
            <person name="Castelle C.J."/>
            <person name="Probst A.J."/>
            <person name="Thomas B.C."/>
            <person name="Singh A."/>
            <person name="Wilkins M.J."/>
            <person name="Karaoz U."/>
            <person name="Brodie E.L."/>
            <person name="Williams K.H."/>
            <person name="Hubbard S.S."/>
            <person name="Banfield J.F."/>
        </authorList>
    </citation>
    <scope>NUCLEOTIDE SEQUENCE [LARGE SCALE GENOMIC DNA]</scope>
</reference>
<keyword evidence="5" id="KW-0472">Membrane</keyword>
<evidence type="ECO:0000256" key="1">
    <source>
        <dbReference type="ARBA" id="ARBA00022475"/>
    </source>
</evidence>
<evidence type="ECO:0000256" key="3">
    <source>
        <dbReference type="ARBA" id="ARBA00022723"/>
    </source>
</evidence>
<keyword evidence="4" id="KW-0378">Hydrolase</keyword>
<evidence type="ECO:0000256" key="2">
    <source>
        <dbReference type="ARBA" id="ARBA00022519"/>
    </source>
</evidence>
<dbReference type="PANTHER" id="PTHR34990:SF1">
    <property type="entry name" value="UDP-2,3-DIACYLGLUCOSAMINE HYDROLASE"/>
    <property type="match status" value="1"/>
</dbReference>
<comment type="caution">
    <text evidence="8">The sequence shown here is derived from an EMBL/GenBank/DDBJ whole genome shotgun (WGS) entry which is preliminary data.</text>
</comment>
<dbReference type="SUPFAM" id="SSF56300">
    <property type="entry name" value="Metallo-dependent phosphatases"/>
    <property type="match status" value="1"/>
</dbReference>
<evidence type="ECO:0000259" key="7">
    <source>
        <dbReference type="Pfam" id="PF00149"/>
    </source>
</evidence>
<dbReference type="InterPro" id="IPR029052">
    <property type="entry name" value="Metallo-depent_PP-like"/>
</dbReference>
<evidence type="ECO:0000256" key="4">
    <source>
        <dbReference type="ARBA" id="ARBA00022801"/>
    </source>
</evidence>
<keyword evidence="6" id="KW-0464">Manganese</keyword>
<dbReference type="GO" id="GO:0009245">
    <property type="term" value="P:lipid A biosynthetic process"/>
    <property type="evidence" value="ECO:0007669"/>
    <property type="project" value="TreeGrafter"/>
</dbReference>
<protein>
    <recommendedName>
        <fullName evidence="7">Calcineurin-like phosphoesterase domain-containing protein</fullName>
    </recommendedName>
</protein>
<proteinExistence type="predicted"/>
<evidence type="ECO:0000313" key="9">
    <source>
        <dbReference type="Proteomes" id="UP000177583"/>
    </source>
</evidence>
<gene>
    <name evidence="8" type="ORF">A2557_01070</name>
</gene>
<dbReference type="Proteomes" id="UP000177583">
    <property type="component" value="Unassembled WGS sequence"/>
</dbReference>
<accession>A0A1F6GZD4</accession>
<feature type="domain" description="Calcineurin-like phosphoesterase" evidence="7">
    <location>
        <begin position="20"/>
        <end position="221"/>
    </location>
</feature>
<dbReference type="AlphaFoldDB" id="A0A1F6GZD4"/>